<sequence>MFGQQPILVLSQNTKRESGRKVQIENINAGKTIADVIRTCLGPQAMLKMLMDPMGGIVMTNDGNAILREITVQHPAAKFMIEIARTQDEEVGDGTTSVIVLAGEMLAVAEQFLAQNIHPTVIIREYRQALEDAVKLLQDKISVPIDMNDKEKMKEVIRSCVGTKYVGRWADLAVDIALDAVNTVMVNENGRVEVDIKNYAKVEKIPGGTLEESRVLNGVMINKDVTHPKMRRQIDNPRIILLDCPLEYKKGESQTNIEIVGEQCEDIIALKPDIVFTEKGVSDLAQHYLVKAGITAIRSDVGTLAGKFEVKKIGDEYFTFIIPRTLAQNCGANTIRTLTALRARHASGAGSAAGIDGETGEIVDMAVYKTAVETAILLLRIDDIVSGSKKKSNDAAAPPPPAAMAGMETTAMMTSFNFFLCCLVLIRNACSIEVQHGYETHSEVNVETDMTRGRRGVIEEEKFYNIRTENQAAPWMPGPPEDPTTKISITNEEVKEVLPLYQTTERVTDKPTGRGARASNENWIKLPYPGHEENSRDDILSPPQPSGELINSRMPRVNFVTQNKPLEASESRNDKESIQRVTRTDDVRDIRTDFVRPGEDDRSKLYKPVYPRQAVYYPEESRRPYYVDRYYPADELYRRDPYYDPYDRRRYTPGFPAYGPKVDRYDEINDNYVPRKPKRIIYYTHLPEVVRTPPSVDLRYRYSADPYRRFDDDYYARTGRYDYRFRNKYPYAPLRKEERNYRDLAGAGTANKDKKVEEKVTPTPILPEKEDKYKKAAEFNRNANRNLINSHQYHDGVVVSYNEPVSHKGYQDVVRPDDSYLRYDEPLFQGAVEDPYQRKY</sequence>
<organism evidence="1 2">
    <name type="scientific">Choristoneura fumiferana</name>
    <name type="common">Spruce budworm moth</name>
    <name type="synonym">Archips fumiferana</name>
    <dbReference type="NCBI Taxonomy" id="7141"/>
    <lineage>
        <taxon>Eukaryota</taxon>
        <taxon>Metazoa</taxon>
        <taxon>Ecdysozoa</taxon>
        <taxon>Arthropoda</taxon>
        <taxon>Hexapoda</taxon>
        <taxon>Insecta</taxon>
        <taxon>Pterygota</taxon>
        <taxon>Neoptera</taxon>
        <taxon>Endopterygota</taxon>
        <taxon>Lepidoptera</taxon>
        <taxon>Glossata</taxon>
        <taxon>Ditrysia</taxon>
        <taxon>Tortricoidea</taxon>
        <taxon>Tortricidae</taxon>
        <taxon>Tortricinae</taxon>
        <taxon>Choristoneura</taxon>
    </lineage>
</organism>
<name>A0ACC0KD03_CHOFU</name>
<dbReference type="EMBL" id="CM046121">
    <property type="protein sequence ID" value="KAI8434105.1"/>
    <property type="molecule type" value="Genomic_DNA"/>
</dbReference>
<gene>
    <name evidence="1" type="ORF">MSG28_012248</name>
</gene>
<proteinExistence type="predicted"/>
<protein>
    <submittedName>
        <fullName evidence="1">Uncharacterized protein</fullName>
    </submittedName>
</protein>
<accession>A0ACC0KD03</accession>
<dbReference type="Proteomes" id="UP001064048">
    <property type="component" value="Chromosome 21"/>
</dbReference>
<evidence type="ECO:0000313" key="2">
    <source>
        <dbReference type="Proteomes" id="UP001064048"/>
    </source>
</evidence>
<reference evidence="1 2" key="1">
    <citation type="journal article" date="2022" name="Genome Biol. Evol.">
        <title>The Spruce Budworm Genome: Reconstructing the Evolutionary History of Antifreeze Proteins.</title>
        <authorList>
            <person name="Beliveau C."/>
            <person name="Gagne P."/>
            <person name="Picq S."/>
            <person name="Vernygora O."/>
            <person name="Keeling C.I."/>
            <person name="Pinkney K."/>
            <person name="Doucet D."/>
            <person name="Wen F."/>
            <person name="Johnston J.S."/>
            <person name="Maaroufi H."/>
            <person name="Boyle B."/>
            <person name="Laroche J."/>
            <person name="Dewar K."/>
            <person name="Juretic N."/>
            <person name="Blackburn G."/>
            <person name="Nisole A."/>
            <person name="Brunet B."/>
            <person name="Brandao M."/>
            <person name="Lumley L."/>
            <person name="Duan J."/>
            <person name="Quan G."/>
            <person name="Lucarotti C.J."/>
            <person name="Roe A.D."/>
            <person name="Sperling F.A.H."/>
            <person name="Levesque R.C."/>
            <person name="Cusson M."/>
        </authorList>
    </citation>
    <scope>NUCLEOTIDE SEQUENCE [LARGE SCALE GENOMIC DNA]</scope>
    <source>
        <strain evidence="1">Glfc:IPQL:Cfum</strain>
    </source>
</reference>
<evidence type="ECO:0000313" key="1">
    <source>
        <dbReference type="EMBL" id="KAI8434105.1"/>
    </source>
</evidence>
<comment type="caution">
    <text evidence="1">The sequence shown here is derived from an EMBL/GenBank/DDBJ whole genome shotgun (WGS) entry which is preliminary data.</text>
</comment>
<keyword evidence="2" id="KW-1185">Reference proteome</keyword>